<dbReference type="SUPFAM" id="SSF51735">
    <property type="entry name" value="NAD(P)-binding Rossmann-fold domains"/>
    <property type="match status" value="1"/>
</dbReference>
<evidence type="ECO:0000256" key="4">
    <source>
        <dbReference type="ARBA" id="ARBA00022915"/>
    </source>
</evidence>
<dbReference type="CDD" id="cd02274">
    <property type="entry name" value="DHDPR_N"/>
    <property type="match status" value="1"/>
</dbReference>
<keyword evidence="5 15" id="KW-0560">Oxidoreductase</keyword>
<evidence type="ECO:0000256" key="11">
    <source>
        <dbReference type="ARBA" id="ARBA00049396"/>
    </source>
</evidence>
<dbReference type="Pfam" id="PF01113">
    <property type="entry name" value="DapB_N"/>
    <property type="match status" value="1"/>
</dbReference>
<comment type="catalytic activity">
    <reaction evidence="11">
        <text>(S)-2,3,4,5-tetrahydrodipicolinate + NAD(+) + H2O = (2S,4S)-4-hydroxy-2,3,4,5-tetrahydrodipicolinate + NADH + H(+)</text>
        <dbReference type="Rhea" id="RHEA:35323"/>
        <dbReference type="ChEBI" id="CHEBI:15377"/>
        <dbReference type="ChEBI" id="CHEBI:15378"/>
        <dbReference type="ChEBI" id="CHEBI:16845"/>
        <dbReference type="ChEBI" id="CHEBI:57540"/>
        <dbReference type="ChEBI" id="CHEBI:57945"/>
        <dbReference type="ChEBI" id="CHEBI:67139"/>
        <dbReference type="EC" id="1.17.1.8"/>
    </reaction>
</comment>
<keyword evidence="16" id="KW-1185">Reference proteome</keyword>
<dbReference type="PANTHER" id="PTHR20836:SF0">
    <property type="entry name" value="4-HYDROXY-TETRAHYDRODIPICOLINATE REDUCTASE 1, CHLOROPLASTIC-RELATED"/>
    <property type="match status" value="1"/>
</dbReference>
<dbReference type="RefSeq" id="WP_338521500.1">
    <property type="nucleotide sequence ID" value="NZ_CP135136.1"/>
</dbReference>
<feature type="domain" description="Dihydrodipicolinate reductase N-terminal" evidence="13">
    <location>
        <begin position="12"/>
        <end position="115"/>
    </location>
</feature>
<evidence type="ECO:0000256" key="7">
    <source>
        <dbReference type="ARBA" id="ARBA00023154"/>
    </source>
</evidence>
<comment type="catalytic activity">
    <reaction evidence="10">
        <text>(S)-2,3,4,5-tetrahydrodipicolinate + NADP(+) + H2O = (2S,4S)-4-hydroxy-2,3,4,5-tetrahydrodipicolinate + NADPH + H(+)</text>
        <dbReference type="Rhea" id="RHEA:35331"/>
        <dbReference type="ChEBI" id="CHEBI:15377"/>
        <dbReference type="ChEBI" id="CHEBI:15378"/>
        <dbReference type="ChEBI" id="CHEBI:16845"/>
        <dbReference type="ChEBI" id="CHEBI:57783"/>
        <dbReference type="ChEBI" id="CHEBI:58349"/>
        <dbReference type="ChEBI" id="CHEBI:67139"/>
        <dbReference type="EC" id="1.17.1.8"/>
    </reaction>
</comment>
<dbReference type="Gene3D" id="3.40.50.720">
    <property type="entry name" value="NAD(P)-binding Rossmann-like Domain"/>
    <property type="match status" value="1"/>
</dbReference>
<keyword evidence="3" id="KW-0521">NADP</keyword>
<comment type="pathway">
    <text evidence="8">Amino-acid biosynthesis; L-lysine biosynthesis via DAP pathway; (S)-tetrahydrodipicolinate from L-aspartate: step 4/4.</text>
</comment>
<evidence type="ECO:0000259" key="14">
    <source>
        <dbReference type="Pfam" id="PF05173"/>
    </source>
</evidence>
<evidence type="ECO:0000313" key="16">
    <source>
        <dbReference type="Proteomes" id="UP001360424"/>
    </source>
</evidence>
<evidence type="ECO:0000256" key="9">
    <source>
        <dbReference type="ARBA" id="ARBA00038983"/>
    </source>
</evidence>
<evidence type="ECO:0000256" key="12">
    <source>
        <dbReference type="NCBIfam" id="TIGR00036"/>
    </source>
</evidence>
<dbReference type="InterPro" id="IPR023940">
    <property type="entry name" value="DHDPR_bac"/>
</dbReference>
<evidence type="ECO:0000259" key="13">
    <source>
        <dbReference type="Pfam" id="PF01113"/>
    </source>
</evidence>
<comment type="similarity">
    <text evidence="1">Belongs to the DapB family.</text>
</comment>
<dbReference type="PIRSF" id="PIRSF000161">
    <property type="entry name" value="DHPR"/>
    <property type="match status" value="1"/>
</dbReference>
<evidence type="ECO:0000256" key="1">
    <source>
        <dbReference type="ARBA" id="ARBA00006642"/>
    </source>
</evidence>
<evidence type="ECO:0000256" key="10">
    <source>
        <dbReference type="ARBA" id="ARBA00049080"/>
    </source>
</evidence>
<dbReference type="Gene3D" id="3.30.360.10">
    <property type="entry name" value="Dihydrodipicolinate Reductase, domain 2"/>
    <property type="match status" value="1"/>
</dbReference>
<dbReference type="InterPro" id="IPR036291">
    <property type="entry name" value="NAD(P)-bd_dom_sf"/>
</dbReference>
<evidence type="ECO:0000256" key="5">
    <source>
        <dbReference type="ARBA" id="ARBA00023002"/>
    </source>
</evidence>
<name>A0ABZ2GXZ4_9GAMM</name>
<protein>
    <recommendedName>
        <fullName evidence="9 12">4-hydroxy-tetrahydrodipicolinate reductase</fullName>
        <ecNumber evidence="9 12">1.17.1.8</ecNumber>
    </recommendedName>
</protein>
<evidence type="ECO:0000313" key="15">
    <source>
        <dbReference type="EMBL" id="WWR11982.1"/>
    </source>
</evidence>
<evidence type="ECO:0000256" key="2">
    <source>
        <dbReference type="ARBA" id="ARBA00022605"/>
    </source>
</evidence>
<dbReference type="NCBIfam" id="TIGR00036">
    <property type="entry name" value="dapB"/>
    <property type="match status" value="1"/>
</dbReference>
<evidence type="ECO:0000256" key="8">
    <source>
        <dbReference type="ARBA" id="ARBA00037922"/>
    </source>
</evidence>
<feature type="domain" description="Dihydrodipicolinate reductase C-terminal" evidence="14">
    <location>
        <begin position="122"/>
        <end position="255"/>
    </location>
</feature>
<dbReference type="Proteomes" id="UP001360424">
    <property type="component" value="Chromosome"/>
</dbReference>
<keyword evidence="2" id="KW-0028">Amino-acid biosynthesis</keyword>
<dbReference type="SUPFAM" id="SSF55347">
    <property type="entry name" value="Glyceraldehyde-3-phosphate dehydrogenase-like, C-terminal domain"/>
    <property type="match status" value="1"/>
</dbReference>
<dbReference type="InterPro" id="IPR022663">
    <property type="entry name" value="DapB_C"/>
</dbReference>
<dbReference type="GO" id="GO:0008839">
    <property type="term" value="F:4-hydroxy-tetrahydrodipicolinate reductase"/>
    <property type="evidence" value="ECO:0007669"/>
    <property type="project" value="UniProtKB-EC"/>
</dbReference>
<gene>
    <name evidence="15" type="primary">dapB</name>
    <name evidence="15" type="ORF">RQL38_02405</name>
</gene>
<dbReference type="EC" id="1.17.1.8" evidence="9 12"/>
<reference evidence="15" key="1">
    <citation type="submission" date="2023-09" db="EMBL/GenBank/DDBJ databases">
        <title>Genomes of two closely related lineages of the louse Polyplax serrata with different host specificities.</title>
        <authorList>
            <person name="Martinu J."/>
            <person name="Tarabai H."/>
            <person name="Stefka J."/>
            <person name="Hypsa V."/>
        </authorList>
    </citation>
    <scope>NUCLEOTIDE SEQUENCE [LARGE SCALE GENOMIC DNA]</scope>
    <source>
        <strain evidence="15">HR10_N</strain>
    </source>
</reference>
<proteinExistence type="inferred from homology"/>
<dbReference type="InterPro" id="IPR000846">
    <property type="entry name" value="DapB_N"/>
</dbReference>
<dbReference type="PANTHER" id="PTHR20836">
    <property type="entry name" value="DIHYDRODIPICOLINATE REDUCTASE"/>
    <property type="match status" value="1"/>
</dbReference>
<dbReference type="EMBL" id="CP135136">
    <property type="protein sequence ID" value="WWR11982.1"/>
    <property type="molecule type" value="Genomic_DNA"/>
</dbReference>
<dbReference type="Pfam" id="PF05173">
    <property type="entry name" value="DapB_C"/>
    <property type="match status" value="1"/>
</dbReference>
<accession>A0ABZ2GXZ4</accession>
<keyword evidence="4" id="KW-0220">Diaminopimelate biosynthesis</keyword>
<evidence type="ECO:0000256" key="3">
    <source>
        <dbReference type="ARBA" id="ARBA00022857"/>
    </source>
</evidence>
<organism evidence="15 16">
    <name type="scientific">Candidatus Legionella polyplacis</name>
    <dbReference type="NCBI Taxonomy" id="2005262"/>
    <lineage>
        <taxon>Bacteria</taxon>
        <taxon>Pseudomonadati</taxon>
        <taxon>Pseudomonadota</taxon>
        <taxon>Gammaproteobacteria</taxon>
        <taxon>Legionellales</taxon>
        <taxon>Legionellaceae</taxon>
        <taxon>Legionella</taxon>
    </lineage>
</organism>
<evidence type="ECO:0000256" key="6">
    <source>
        <dbReference type="ARBA" id="ARBA00023027"/>
    </source>
</evidence>
<keyword evidence="6" id="KW-0520">NAD</keyword>
<keyword evidence="7" id="KW-0457">Lysine biosynthesis</keyword>
<sequence>MPSPIIIKKHKKIIVNGANGKMGKMICSAIKNNPNFILSAKLTKTDNLERAIKKTNTKIVIDFTNSNSVYKNTLTIINNNVHPIIGTSGLTNSQIKKLKTICKKKKLGGLIVPNFSISSIVMQYITRKITNWFKEIEIIEMHHKNKKDIPSYTAIKTAEIIKNSFLTRNKKNLTSKHKTFNKHNKKINFIKKIPIHSLRMSGILSCQQIIFSNIGETLTISQNNINRKSFLPGIILSCQKVSKLKSLHLGLEKILIKNKY</sequence>